<keyword evidence="7" id="KW-1185">Reference proteome</keyword>
<gene>
    <name evidence="6" type="ORF">HR057_15745</name>
</gene>
<reference evidence="6" key="1">
    <citation type="submission" date="2020-06" db="EMBL/GenBank/DDBJ databases">
        <title>A novel thermopfilic bacterium from Erzurum, Turkey.</title>
        <authorList>
            <person name="Adiguzel A."/>
            <person name="Ay H."/>
            <person name="Baltaci M.O."/>
        </authorList>
    </citation>
    <scope>NUCLEOTIDE SEQUENCE</scope>
    <source>
        <strain evidence="6">P2</strain>
    </source>
</reference>
<evidence type="ECO:0000256" key="1">
    <source>
        <dbReference type="ARBA" id="ARBA00022491"/>
    </source>
</evidence>
<dbReference type="Pfam" id="PF13411">
    <property type="entry name" value="MerR_1"/>
    <property type="match status" value="1"/>
</dbReference>
<keyword evidence="4" id="KW-0804">Transcription</keyword>
<dbReference type="GO" id="GO:0003677">
    <property type="term" value="F:DNA binding"/>
    <property type="evidence" value="ECO:0007669"/>
    <property type="project" value="UniProtKB-KW"/>
</dbReference>
<evidence type="ECO:0000313" key="6">
    <source>
        <dbReference type="EMBL" id="NSL53194.1"/>
    </source>
</evidence>
<dbReference type="PANTHER" id="PTHR30204">
    <property type="entry name" value="REDOX-CYCLING DRUG-SENSING TRANSCRIPTIONAL ACTIVATOR SOXR"/>
    <property type="match status" value="1"/>
</dbReference>
<dbReference type="InterPro" id="IPR009061">
    <property type="entry name" value="DNA-bd_dom_put_sf"/>
</dbReference>
<dbReference type="Proteomes" id="UP000625804">
    <property type="component" value="Unassembled WGS sequence"/>
</dbReference>
<keyword evidence="1" id="KW-0678">Repressor</keyword>
<keyword evidence="2" id="KW-0805">Transcription regulation</keyword>
<evidence type="ECO:0000256" key="2">
    <source>
        <dbReference type="ARBA" id="ARBA00023015"/>
    </source>
</evidence>
<comment type="caution">
    <text evidence="6">The sequence shown here is derived from an EMBL/GenBank/DDBJ whole genome shotgun (WGS) entry which is preliminary data.</text>
</comment>
<proteinExistence type="predicted"/>
<dbReference type="InterPro" id="IPR047057">
    <property type="entry name" value="MerR_fam"/>
</dbReference>
<organism evidence="6 7">
    <name type="scientific">Calidifontibacillus erzurumensis</name>
    <dbReference type="NCBI Taxonomy" id="2741433"/>
    <lineage>
        <taxon>Bacteria</taxon>
        <taxon>Bacillati</taxon>
        <taxon>Bacillota</taxon>
        <taxon>Bacilli</taxon>
        <taxon>Bacillales</taxon>
        <taxon>Bacillaceae</taxon>
        <taxon>Calidifontibacillus/Schinkia group</taxon>
        <taxon>Calidifontibacillus</taxon>
    </lineage>
</organism>
<dbReference type="EMBL" id="JABTTE010000031">
    <property type="protein sequence ID" value="NSL53194.1"/>
    <property type="molecule type" value="Genomic_DNA"/>
</dbReference>
<evidence type="ECO:0000256" key="3">
    <source>
        <dbReference type="ARBA" id="ARBA00023125"/>
    </source>
</evidence>
<feature type="domain" description="HTH merR-type" evidence="5">
    <location>
        <begin position="12"/>
        <end position="80"/>
    </location>
</feature>
<dbReference type="SUPFAM" id="SSF46955">
    <property type="entry name" value="Putative DNA-binding domain"/>
    <property type="match status" value="1"/>
</dbReference>
<dbReference type="SMART" id="SM00422">
    <property type="entry name" value="HTH_MERR"/>
    <property type="match status" value="1"/>
</dbReference>
<dbReference type="InterPro" id="IPR000551">
    <property type="entry name" value="MerR-type_HTH_dom"/>
</dbReference>
<sequence>MDRELSYKDKKVITIGTVCELTGLTERQIRYYEEKKLVFPERSKGKIRKYSFSDIETLIKIASMVEEGVQTFEIRQKMKKQKEKEIERKLIQGQINAHFGLRNGKR</sequence>
<accession>A0A8J8GFZ1</accession>
<evidence type="ECO:0000256" key="4">
    <source>
        <dbReference type="ARBA" id="ARBA00023163"/>
    </source>
</evidence>
<dbReference type="Gene3D" id="1.10.1660.10">
    <property type="match status" value="1"/>
</dbReference>
<protein>
    <submittedName>
        <fullName evidence="6">MerR family transcriptional regulator</fullName>
    </submittedName>
</protein>
<dbReference type="PROSITE" id="PS50937">
    <property type="entry name" value="HTH_MERR_2"/>
    <property type="match status" value="1"/>
</dbReference>
<dbReference type="PANTHER" id="PTHR30204:SF65">
    <property type="entry name" value="HTH-TYPE TRANSCRIPTIONAL REGULATOR TNRA"/>
    <property type="match status" value="1"/>
</dbReference>
<evidence type="ECO:0000313" key="7">
    <source>
        <dbReference type="Proteomes" id="UP000625804"/>
    </source>
</evidence>
<keyword evidence="3" id="KW-0238">DNA-binding</keyword>
<dbReference type="AlphaFoldDB" id="A0A8J8GFZ1"/>
<name>A0A8J8GFZ1_9BACI</name>
<dbReference type="RefSeq" id="WP_173732394.1">
    <property type="nucleotide sequence ID" value="NZ_JABTTE010000031.1"/>
</dbReference>
<evidence type="ECO:0000259" key="5">
    <source>
        <dbReference type="PROSITE" id="PS50937"/>
    </source>
</evidence>
<dbReference type="GO" id="GO:0003700">
    <property type="term" value="F:DNA-binding transcription factor activity"/>
    <property type="evidence" value="ECO:0007669"/>
    <property type="project" value="InterPro"/>
</dbReference>